<feature type="region of interest" description="Disordered" evidence="1">
    <location>
        <begin position="121"/>
        <end position="156"/>
    </location>
</feature>
<dbReference type="AlphaFoldDB" id="A0AAJ0MS61"/>
<dbReference type="InterPro" id="IPR025676">
    <property type="entry name" value="Clr5_dom"/>
</dbReference>
<accession>A0AAJ0MS61</accession>
<organism evidence="3 4">
    <name type="scientific">Neurospora hispaniola</name>
    <dbReference type="NCBI Taxonomy" id="588809"/>
    <lineage>
        <taxon>Eukaryota</taxon>
        <taxon>Fungi</taxon>
        <taxon>Dikarya</taxon>
        <taxon>Ascomycota</taxon>
        <taxon>Pezizomycotina</taxon>
        <taxon>Sordariomycetes</taxon>
        <taxon>Sordariomycetidae</taxon>
        <taxon>Sordariales</taxon>
        <taxon>Sordariaceae</taxon>
        <taxon>Neurospora</taxon>
    </lineage>
</organism>
<evidence type="ECO:0000313" key="4">
    <source>
        <dbReference type="Proteomes" id="UP001285908"/>
    </source>
</evidence>
<protein>
    <submittedName>
        <fullName evidence="3">Clr5 domain-containing protein</fullName>
    </submittedName>
</protein>
<feature type="domain" description="Clr5" evidence="2">
    <location>
        <begin position="9"/>
        <end position="60"/>
    </location>
</feature>
<dbReference type="EMBL" id="JAULSX010000003">
    <property type="protein sequence ID" value="KAK3494219.1"/>
    <property type="molecule type" value="Genomic_DNA"/>
</dbReference>
<dbReference type="GeneID" id="87874552"/>
<evidence type="ECO:0000313" key="3">
    <source>
        <dbReference type="EMBL" id="KAK3494219.1"/>
    </source>
</evidence>
<reference evidence="3 4" key="1">
    <citation type="journal article" date="2023" name="Mol. Phylogenet. Evol.">
        <title>Genome-scale phylogeny and comparative genomics of the fungal order Sordariales.</title>
        <authorList>
            <person name="Hensen N."/>
            <person name="Bonometti L."/>
            <person name="Westerberg I."/>
            <person name="Brannstrom I.O."/>
            <person name="Guillou S."/>
            <person name="Cros-Aarteil S."/>
            <person name="Calhoun S."/>
            <person name="Haridas S."/>
            <person name="Kuo A."/>
            <person name="Mondo S."/>
            <person name="Pangilinan J."/>
            <person name="Riley R."/>
            <person name="LaButti K."/>
            <person name="Andreopoulos B."/>
            <person name="Lipzen A."/>
            <person name="Chen C."/>
            <person name="Yan M."/>
            <person name="Daum C."/>
            <person name="Ng V."/>
            <person name="Clum A."/>
            <person name="Steindorff A."/>
            <person name="Ohm R.A."/>
            <person name="Martin F."/>
            <person name="Silar P."/>
            <person name="Natvig D.O."/>
            <person name="Lalanne C."/>
            <person name="Gautier V."/>
            <person name="Ament-Velasquez S.L."/>
            <person name="Kruys A."/>
            <person name="Hutchinson M.I."/>
            <person name="Powell A.J."/>
            <person name="Barry K."/>
            <person name="Miller A.N."/>
            <person name="Grigoriev I.V."/>
            <person name="Debuchy R."/>
            <person name="Gladieux P."/>
            <person name="Hiltunen Thoren M."/>
            <person name="Johannesson H."/>
        </authorList>
    </citation>
    <scope>NUCLEOTIDE SEQUENCE [LARGE SCALE GENOMIC DNA]</scope>
    <source>
        <strain evidence="3 4">FGSC 10403</strain>
    </source>
</reference>
<evidence type="ECO:0000259" key="2">
    <source>
        <dbReference type="Pfam" id="PF14420"/>
    </source>
</evidence>
<dbReference type="PANTHER" id="PTHR38788">
    <property type="entry name" value="CLR5 DOMAIN-CONTAINING PROTEIN"/>
    <property type="match status" value="1"/>
</dbReference>
<dbReference type="RefSeq" id="XP_062693648.1">
    <property type="nucleotide sequence ID" value="XM_062836930.1"/>
</dbReference>
<dbReference type="Proteomes" id="UP001285908">
    <property type="component" value="Unassembled WGS sequence"/>
</dbReference>
<evidence type="ECO:0000256" key="1">
    <source>
        <dbReference type="SAM" id="MobiDB-lite"/>
    </source>
</evidence>
<comment type="caution">
    <text evidence="3">The sequence shown here is derived from an EMBL/GenBank/DDBJ whole genome shotgun (WGS) entry which is preliminary data.</text>
</comment>
<name>A0AAJ0MS61_9PEZI</name>
<dbReference type="Pfam" id="PF14420">
    <property type="entry name" value="Clr5"/>
    <property type="match status" value="1"/>
</dbReference>
<dbReference type="PANTHER" id="PTHR38788:SF3">
    <property type="entry name" value="CLR5 DOMAIN-CONTAINING PROTEIN"/>
    <property type="match status" value="1"/>
</dbReference>
<keyword evidence="4" id="KW-1185">Reference proteome</keyword>
<sequence length="489" mass="53507">MSNLSERQSKLDKHRDTIYRLYITENKTLSQVIDIMKRDHNLLASDKKYKRYFKIWGFEKNYKTSEMISMLKMQQKRLREGKKTIFCNEHGQKIPKSKFTRFKNRHTIREFADEELQDVEIPRGITYKTPEPDDTKTRSKNRPSTNRTGERTGMGMEEPQVIPARSGSSLSMSYPNWSQCRDTDFTPTNASPAPSAYSLNTTIGAPTAPMAAYASRHHGQIETHFSPYSTAISDPGEYQLSASLRQSSVSSMPPLDLSDNRAGLFSSTVPSPALSAYMLNATLGCQISPVAAYTTTEQRSAYALDSLTQFSGAHTAGSVHLTAGARPGSSSYNNYQGNHVGPSRGTINSLATSASSLNNTCDLGASSAYPFNNTITAPVPLSSPKNGQGQSSANDPISPGLQLIDSGPSPACGQGEVLFGSGLDNYTGDYGRYDSIPTSNANNTYSLVLQPYLDGIEEYPYCNTKSYYIAGYQGGNGVDESLGFRSQSH</sequence>
<proteinExistence type="predicted"/>
<gene>
    <name evidence="3" type="ORF">B0T23DRAFT_376082</name>
</gene>